<dbReference type="InterPro" id="IPR001789">
    <property type="entry name" value="Sig_transdc_resp-reg_receiver"/>
</dbReference>
<dbReference type="EC" id="2.7.13.3" evidence="2"/>
<organism evidence="12">
    <name type="scientific">marine metagenome</name>
    <dbReference type="NCBI Taxonomy" id="408172"/>
    <lineage>
        <taxon>unclassified sequences</taxon>
        <taxon>metagenomes</taxon>
        <taxon>ecological metagenomes</taxon>
    </lineage>
</organism>
<evidence type="ECO:0000256" key="6">
    <source>
        <dbReference type="ARBA" id="ARBA00022777"/>
    </source>
</evidence>
<evidence type="ECO:0000256" key="3">
    <source>
        <dbReference type="ARBA" id="ARBA00022553"/>
    </source>
</evidence>
<dbReference type="InterPro" id="IPR004358">
    <property type="entry name" value="Sig_transdc_His_kin-like_C"/>
</dbReference>
<dbReference type="InterPro" id="IPR003594">
    <property type="entry name" value="HATPase_dom"/>
</dbReference>
<evidence type="ECO:0000259" key="9">
    <source>
        <dbReference type="PROSITE" id="PS50109"/>
    </source>
</evidence>
<sequence length="383" mass="42384">RQFHEDEQRVILTGEAIVSKVEKQTDAENRSIWASVTKVPFTNRSGMITGIIGISRDITALKLAEEESARARDLAVEAAQMKAQFLAVMSHEIRTPMNGIIGMIDLLLATELTTEQHEYANTVRTSADALLEILNDILDLSKIEAGRLELEKEEFSLRQIIEEAVELHALRAEASNIELNCHVPFDLDGQFRGDAGRLRQILLNLVSNAVKFTEQGEVQASVRCIQETEGSVEIEFTVRDTGIGITPMVQEKIFDAFRQADGTTTRRYGGTGLGLSISRQLTEMMGGEMWLESEAGVGSTFYFTGFLERAVSKTASPSPELEGRQLLLVISSDFARNSISEYASQWNLNIVSSATGGEARKQLKQNAAFDFIVVDISLRDEDC</sequence>
<proteinExistence type="predicted"/>
<dbReference type="GO" id="GO:0005524">
    <property type="term" value="F:ATP binding"/>
    <property type="evidence" value="ECO:0007669"/>
    <property type="project" value="UniProtKB-KW"/>
</dbReference>
<evidence type="ECO:0000256" key="5">
    <source>
        <dbReference type="ARBA" id="ARBA00022741"/>
    </source>
</evidence>
<dbReference type="SMART" id="SM00387">
    <property type="entry name" value="HATPase_c"/>
    <property type="match status" value="1"/>
</dbReference>
<dbReference type="InterPro" id="IPR036890">
    <property type="entry name" value="HATPase_C_sf"/>
</dbReference>
<dbReference type="SMART" id="SM00388">
    <property type="entry name" value="HisKA"/>
    <property type="match status" value="1"/>
</dbReference>
<protein>
    <recommendedName>
        <fullName evidence="2">histidine kinase</fullName>
        <ecNumber evidence="2">2.7.13.3</ecNumber>
    </recommendedName>
</protein>
<dbReference type="SUPFAM" id="SSF47384">
    <property type="entry name" value="Homodimeric domain of signal transducing histidine kinase"/>
    <property type="match status" value="1"/>
</dbReference>
<dbReference type="FunFam" id="1.10.287.130:FF:000002">
    <property type="entry name" value="Two-component osmosensing histidine kinase"/>
    <property type="match status" value="1"/>
</dbReference>
<keyword evidence="7" id="KW-0067">ATP-binding</keyword>
<feature type="domain" description="PAC" evidence="11">
    <location>
        <begin position="15"/>
        <end position="70"/>
    </location>
</feature>
<dbReference type="PANTHER" id="PTHR45339:SF1">
    <property type="entry name" value="HYBRID SIGNAL TRANSDUCTION HISTIDINE KINASE J"/>
    <property type="match status" value="1"/>
</dbReference>
<keyword evidence="4" id="KW-0808">Transferase</keyword>
<dbReference type="InterPro" id="IPR000700">
    <property type="entry name" value="PAS-assoc_C"/>
</dbReference>
<dbReference type="SUPFAM" id="SSF55874">
    <property type="entry name" value="ATPase domain of HSP90 chaperone/DNA topoisomerase II/histidine kinase"/>
    <property type="match status" value="1"/>
</dbReference>
<evidence type="ECO:0000256" key="2">
    <source>
        <dbReference type="ARBA" id="ARBA00012438"/>
    </source>
</evidence>
<feature type="non-terminal residue" evidence="12">
    <location>
        <position position="1"/>
    </location>
</feature>
<dbReference type="CDD" id="cd00082">
    <property type="entry name" value="HisKA"/>
    <property type="match status" value="1"/>
</dbReference>
<dbReference type="Gene3D" id="1.10.287.130">
    <property type="match status" value="1"/>
</dbReference>
<evidence type="ECO:0000256" key="8">
    <source>
        <dbReference type="ARBA" id="ARBA00023012"/>
    </source>
</evidence>
<keyword evidence="3" id="KW-0597">Phosphoprotein</keyword>
<feature type="non-terminal residue" evidence="12">
    <location>
        <position position="383"/>
    </location>
</feature>
<dbReference type="InterPro" id="IPR003661">
    <property type="entry name" value="HisK_dim/P_dom"/>
</dbReference>
<evidence type="ECO:0000256" key="7">
    <source>
        <dbReference type="ARBA" id="ARBA00022840"/>
    </source>
</evidence>
<dbReference type="InterPro" id="IPR035965">
    <property type="entry name" value="PAS-like_dom_sf"/>
</dbReference>
<keyword evidence="5" id="KW-0547">Nucleotide-binding</keyword>
<evidence type="ECO:0000256" key="1">
    <source>
        <dbReference type="ARBA" id="ARBA00000085"/>
    </source>
</evidence>
<accession>A0A382MI36</accession>
<dbReference type="GO" id="GO:0000155">
    <property type="term" value="F:phosphorelay sensor kinase activity"/>
    <property type="evidence" value="ECO:0007669"/>
    <property type="project" value="InterPro"/>
</dbReference>
<evidence type="ECO:0000259" key="10">
    <source>
        <dbReference type="PROSITE" id="PS50110"/>
    </source>
</evidence>
<dbReference type="PANTHER" id="PTHR45339">
    <property type="entry name" value="HYBRID SIGNAL TRANSDUCTION HISTIDINE KINASE J"/>
    <property type="match status" value="1"/>
</dbReference>
<comment type="catalytic activity">
    <reaction evidence="1">
        <text>ATP + protein L-histidine = ADP + protein N-phospho-L-histidine.</text>
        <dbReference type="EC" id="2.7.13.3"/>
    </reaction>
</comment>
<reference evidence="12" key="1">
    <citation type="submission" date="2018-05" db="EMBL/GenBank/DDBJ databases">
        <authorList>
            <person name="Lanie J.A."/>
            <person name="Ng W.-L."/>
            <person name="Kazmierczak K.M."/>
            <person name="Andrzejewski T.M."/>
            <person name="Davidsen T.M."/>
            <person name="Wayne K.J."/>
            <person name="Tettelin H."/>
            <person name="Glass J.I."/>
            <person name="Rusch D."/>
            <person name="Podicherti R."/>
            <person name="Tsui H.-C.T."/>
            <person name="Winkler M.E."/>
        </authorList>
    </citation>
    <scope>NUCLEOTIDE SEQUENCE</scope>
</reference>
<dbReference type="InterPro" id="IPR036097">
    <property type="entry name" value="HisK_dim/P_sf"/>
</dbReference>
<dbReference type="Pfam" id="PF00512">
    <property type="entry name" value="HisKA"/>
    <property type="match status" value="1"/>
</dbReference>
<gene>
    <name evidence="12" type="ORF">METZ01_LOCUS301260</name>
</gene>
<evidence type="ECO:0000313" key="12">
    <source>
        <dbReference type="EMBL" id="SVC48406.1"/>
    </source>
</evidence>
<dbReference type="EMBL" id="UINC01093741">
    <property type="protein sequence ID" value="SVC48406.1"/>
    <property type="molecule type" value="Genomic_DNA"/>
</dbReference>
<dbReference type="Pfam" id="PF02518">
    <property type="entry name" value="HATPase_c"/>
    <property type="match status" value="1"/>
</dbReference>
<keyword evidence="6" id="KW-0418">Kinase</keyword>
<dbReference type="PRINTS" id="PR00344">
    <property type="entry name" value="BCTRLSENSOR"/>
</dbReference>
<dbReference type="Gene3D" id="3.30.450.20">
    <property type="entry name" value="PAS domain"/>
    <property type="match status" value="1"/>
</dbReference>
<evidence type="ECO:0000256" key="4">
    <source>
        <dbReference type="ARBA" id="ARBA00022679"/>
    </source>
</evidence>
<feature type="domain" description="Response regulatory" evidence="10">
    <location>
        <begin position="325"/>
        <end position="383"/>
    </location>
</feature>
<dbReference type="FunFam" id="3.30.565.10:FF:000010">
    <property type="entry name" value="Sensor histidine kinase RcsC"/>
    <property type="match status" value="1"/>
</dbReference>
<dbReference type="PROSITE" id="PS50109">
    <property type="entry name" value="HIS_KIN"/>
    <property type="match status" value="1"/>
</dbReference>
<keyword evidence="8" id="KW-0902">Two-component regulatory system</keyword>
<dbReference type="PROSITE" id="PS50110">
    <property type="entry name" value="RESPONSE_REGULATORY"/>
    <property type="match status" value="1"/>
</dbReference>
<feature type="domain" description="Histidine kinase" evidence="9">
    <location>
        <begin position="88"/>
        <end position="309"/>
    </location>
</feature>
<dbReference type="InterPro" id="IPR005467">
    <property type="entry name" value="His_kinase_dom"/>
</dbReference>
<dbReference type="Gene3D" id="3.30.565.10">
    <property type="entry name" value="Histidine kinase-like ATPase, C-terminal domain"/>
    <property type="match status" value="1"/>
</dbReference>
<dbReference type="CDD" id="cd16922">
    <property type="entry name" value="HATPase_EvgS-ArcB-TorS-like"/>
    <property type="match status" value="1"/>
</dbReference>
<dbReference type="AlphaFoldDB" id="A0A382MI36"/>
<name>A0A382MI36_9ZZZZ</name>
<dbReference type="SUPFAM" id="SSF55785">
    <property type="entry name" value="PYP-like sensor domain (PAS domain)"/>
    <property type="match status" value="1"/>
</dbReference>
<evidence type="ECO:0000259" key="11">
    <source>
        <dbReference type="PROSITE" id="PS50113"/>
    </source>
</evidence>
<dbReference type="PROSITE" id="PS50113">
    <property type="entry name" value="PAC"/>
    <property type="match status" value="1"/>
</dbReference>